<comment type="caution">
    <text evidence="1">The sequence shown here is derived from an EMBL/GenBank/DDBJ whole genome shotgun (WGS) entry which is preliminary data.</text>
</comment>
<sequence>MLGSNAFQGCLNLTEVHFNDGMQIIGPGAFCDCKALRSVAVPATVSDIGNSAFKNCTELAKRNCCVTAESLHQVLRLISYRELKESSILIELAVWKSKLVADRARADCRISIPDPAKRLIMEYCGFTGFLEPAIESNGA</sequence>
<name>K0SQ32_THAOC</name>
<evidence type="ECO:0000313" key="2">
    <source>
        <dbReference type="Proteomes" id="UP000266841"/>
    </source>
</evidence>
<protein>
    <recommendedName>
        <fullName evidence="3">Leucine-rich repeat domain-containing protein</fullName>
    </recommendedName>
</protein>
<dbReference type="InterPro" id="IPR032675">
    <property type="entry name" value="LRR_dom_sf"/>
</dbReference>
<proteinExistence type="predicted"/>
<keyword evidence="2" id="KW-1185">Reference proteome</keyword>
<dbReference type="InterPro" id="IPR026906">
    <property type="entry name" value="LRR_5"/>
</dbReference>
<dbReference type="AlphaFoldDB" id="K0SQ32"/>
<reference evidence="1 2" key="1">
    <citation type="journal article" date="2012" name="Genome Biol.">
        <title>Genome and low-iron response of an oceanic diatom adapted to chronic iron limitation.</title>
        <authorList>
            <person name="Lommer M."/>
            <person name="Specht M."/>
            <person name="Roy A.S."/>
            <person name="Kraemer L."/>
            <person name="Andreson R."/>
            <person name="Gutowska M.A."/>
            <person name="Wolf J."/>
            <person name="Bergner S.V."/>
            <person name="Schilhabel M.B."/>
            <person name="Klostermeier U.C."/>
            <person name="Beiko R.G."/>
            <person name="Rosenstiel P."/>
            <person name="Hippler M."/>
            <person name="Laroche J."/>
        </authorList>
    </citation>
    <scope>NUCLEOTIDE SEQUENCE [LARGE SCALE GENOMIC DNA]</scope>
    <source>
        <strain evidence="1 2">CCMP1005</strain>
    </source>
</reference>
<evidence type="ECO:0008006" key="3">
    <source>
        <dbReference type="Google" id="ProtNLM"/>
    </source>
</evidence>
<dbReference type="OrthoDB" id="10264456at2759"/>
<gene>
    <name evidence="1" type="ORF">THAOC_16257</name>
</gene>
<dbReference type="Gene3D" id="3.80.10.10">
    <property type="entry name" value="Ribonuclease Inhibitor"/>
    <property type="match status" value="1"/>
</dbReference>
<dbReference type="EMBL" id="AGNL01018430">
    <property type="protein sequence ID" value="EJK63106.1"/>
    <property type="molecule type" value="Genomic_DNA"/>
</dbReference>
<dbReference type="Proteomes" id="UP000266841">
    <property type="component" value="Unassembled WGS sequence"/>
</dbReference>
<accession>K0SQ32</accession>
<dbReference type="SUPFAM" id="SSF52058">
    <property type="entry name" value="L domain-like"/>
    <property type="match status" value="1"/>
</dbReference>
<evidence type="ECO:0000313" key="1">
    <source>
        <dbReference type="EMBL" id="EJK63106.1"/>
    </source>
</evidence>
<organism evidence="1 2">
    <name type="scientific">Thalassiosira oceanica</name>
    <name type="common">Marine diatom</name>
    <dbReference type="NCBI Taxonomy" id="159749"/>
    <lineage>
        <taxon>Eukaryota</taxon>
        <taxon>Sar</taxon>
        <taxon>Stramenopiles</taxon>
        <taxon>Ochrophyta</taxon>
        <taxon>Bacillariophyta</taxon>
        <taxon>Coscinodiscophyceae</taxon>
        <taxon>Thalassiosirophycidae</taxon>
        <taxon>Thalassiosirales</taxon>
        <taxon>Thalassiosiraceae</taxon>
        <taxon>Thalassiosira</taxon>
    </lineage>
</organism>
<dbReference type="Pfam" id="PF13306">
    <property type="entry name" value="LRR_5"/>
    <property type="match status" value="1"/>
</dbReference>